<protein>
    <submittedName>
        <fullName evidence="3">Uncharacterized protein</fullName>
    </submittedName>
</protein>
<sequence>MAAHDVPTPAGDGWTPPGANTAPAANGRRAHAPAVDTRPVSWADTPGHAVKGEGRISATTWPGGFEPKRPPLAPNYMYAPEPARPQYRETLRIGPAGIWAGAGVASLWFLISGLLATTLTAYVWVTAVAALVAWLAASLLARYGDRGAAAGVAAVSGMALGVAGLVVEWNALHGDWILW</sequence>
<keyword evidence="4" id="KW-1185">Reference proteome</keyword>
<feature type="transmembrane region" description="Helical" evidence="2">
    <location>
        <begin position="96"/>
        <end position="115"/>
    </location>
</feature>
<keyword evidence="2" id="KW-1133">Transmembrane helix</keyword>
<accession>A0A841FJV5</accession>
<dbReference type="AlphaFoldDB" id="A0A841FJV5"/>
<name>A0A841FJV5_9ACTN</name>
<feature type="transmembrane region" description="Helical" evidence="2">
    <location>
        <begin position="148"/>
        <end position="167"/>
    </location>
</feature>
<comment type="caution">
    <text evidence="3">The sequence shown here is derived from an EMBL/GenBank/DDBJ whole genome shotgun (WGS) entry which is preliminary data.</text>
</comment>
<keyword evidence="2" id="KW-0472">Membrane</keyword>
<feature type="compositionally biased region" description="Low complexity" evidence="1">
    <location>
        <begin position="15"/>
        <end position="27"/>
    </location>
</feature>
<organism evidence="3 4">
    <name type="scientific">Phytomonospora endophytica</name>
    <dbReference type="NCBI Taxonomy" id="714109"/>
    <lineage>
        <taxon>Bacteria</taxon>
        <taxon>Bacillati</taxon>
        <taxon>Actinomycetota</taxon>
        <taxon>Actinomycetes</taxon>
        <taxon>Micromonosporales</taxon>
        <taxon>Micromonosporaceae</taxon>
        <taxon>Phytomonospora</taxon>
    </lineage>
</organism>
<feature type="transmembrane region" description="Helical" evidence="2">
    <location>
        <begin position="121"/>
        <end position="141"/>
    </location>
</feature>
<evidence type="ECO:0000313" key="4">
    <source>
        <dbReference type="Proteomes" id="UP000548476"/>
    </source>
</evidence>
<proteinExistence type="predicted"/>
<reference evidence="3 4" key="1">
    <citation type="submission" date="2020-08" db="EMBL/GenBank/DDBJ databases">
        <title>Genomic Encyclopedia of Type Strains, Phase IV (KMG-IV): sequencing the most valuable type-strain genomes for metagenomic binning, comparative biology and taxonomic classification.</title>
        <authorList>
            <person name="Goeker M."/>
        </authorList>
    </citation>
    <scope>NUCLEOTIDE SEQUENCE [LARGE SCALE GENOMIC DNA]</scope>
    <source>
        <strain evidence="3 4">YIM 65646</strain>
    </source>
</reference>
<feature type="region of interest" description="Disordered" evidence="1">
    <location>
        <begin position="1"/>
        <end position="64"/>
    </location>
</feature>
<dbReference type="EMBL" id="JACHGT010000006">
    <property type="protein sequence ID" value="MBB6035223.1"/>
    <property type="molecule type" value="Genomic_DNA"/>
</dbReference>
<dbReference type="RefSeq" id="WP_184788082.1">
    <property type="nucleotide sequence ID" value="NZ_BONT01000006.1"/>
</dbReference>
<gene>
    <name evidence="3" type="ORF">HNR73_003080</name>
</gene>
<keyword evidence="2" id="KW-0812">Transmembrane</keyword>
<evidence type="ECO:0000256" key="2">
    <source>
        <dbReference type="SAM" id="Phobius"/>
    </source>
</evidence>
<evidence type="ECO:0000313" key="3">
    <source>
        <dbReference type="EMBL" id="MBB6035223.1"/>
    </source>
</evidence>
<evidence type="ECO:0000256" key="1">
    <source>
        <dbReference type="SAM" id="MobiDB-lite"/>
    </source>
</evidence>
<dbReference type="Proteomes" id="UP000548476">
    <property type="component" value="Unassembled WGS sequence"/>
</dbReference>